<organism evidence="2">
    <name type="scientific">Candidatus Methanophagaceae archaeon ANME-1 ERB6</name>
    <dbReference type="NCBI Taxonomy" id="2759912"/>
    <lineage>
        <taxon>Archaea</taxon>
        <taxon>Methanobacteriati</taxon>
        <taxon>Methanobacteriota</taxon>
        <taxon>Stenosarchaea group</taxon>
        <taxon>Methanomicrobia</taxon>
        <taxon>Candidatus Methanophagales</taxon>
        <taxon>Candidatus Methanophagaceae</taxon>
    </lineage>
</organism>
<evidence type="ECO:0000313" key="2">
    <source>
        <dbReference type="EMBL" id="QNO52251.1"/>
    </source>
</evidence>
<feature type="domain" description="MULE transposase" evidence="1">
    <location>
        <begin position="70"/>
        <end position="105"/>
    </location>
</feature>
<name>A0A7G9YW67_9EURY</name>
<accession>A0A7G9YW67</accession>
<protein>
    <recommendedName>
        <fullName evidence="1">MULE transposase domain-containing protein</fullName>
    </recommendedName>
</protein>
<proteinExistence type="predicted"/>
<dbReference type="InterPro" id="IPR018289">
    <property type="entry name" value="MULE_transposase_dom"/>
</dbReference>
<dbReference type="Pfam" id="PF10551">
    <property type="entry name" value="MULE"/>
    <property type="match status" value="1"/>
</dbReference>
<sequence length="142" mass="16058">MNSNLNNVTNNEVGNANWGIFLWQSNFNSVINNTIFNTTTIETPYANTTEKDDVPHLQPLLEKVVEMYGLPIAVISDMQPAIIEAVKNVMPGIPHQFCQYHFIKNAGNFMKKEYKELGKAMKKKEVLANAQEVVADFKKTPK</sequence>
<dbReference type="AlphaFoldDB" id="A0A7G9YW67"/>
<dbReference type="EMBL" id="MT631505">
    <property type="protein sequence ID" value="QNO52251.1"/>
    <property type="molecule type" value="Genomic_DNA"/>
</dbReference>
<evidence type="ECO:0000259" key="1">
    <source>
        <dbReference type="Pfam" id="PF10551"/>
    </source>
</evidence>
<gene>
    <name evidence="2" type="ORF">BPDGFPMF_00010</name>
</gene>
<reference evidence="2" key="1">
    <citation type="submission" date="2020-06" db="EMBL/GenBank/DDBJ databases">
        <title>Unique genomic features of the anaerobic methanotrophic archaea.</title>
        <authorList>
            <person name="Chadwick G.L."/>
            <person name="Skennerton C.T."/>
            <person name="Laso-Perez R."/>
            <person name="Leu A.O."/>
            <person name="Speth D.R."/>
            <person name="Yu H."/>
            <person name="Morgan-Lang C."/>
            <person name="Hatzenpichler R."/>
            <person name="Goudeau D."/>
            <person name="Malmstrom R."/>
            <person name="Brazelton W.J."/>
            <person name="Woyke T."/>
            <person name="Hallam S.J."/>
            <person name="Tyson G.W."/>
            <person name="Wegener G."/>
            <person name="Boetius A."/>
            <person name="Orphan V."/>
        </authorList>
    </citation>
    <scope>NUCLEOTIDE SEQUENCE</scope>
</reference>